<dbReference type="Proteomes" id="UP000527355">
    <property type="component" value="Unassembled WGS sequence"/>
</dbReference>
<evidence type="ECO:0000256" key="1">
    <source>
        <dbReference type="SAM" id="SignalP"/>
    </source>
</evidence>
<dbReference type="EMBL" id="JABWUV010000006">
    <property type="protein sequence ID" value="KAF6348250.1"/>
    <property type="molecule type" value="Genomic_DNA"/>
</dbReference>
<evidence type="ECO:0000313" key="3">
    <source>
        <dbReference type="Proteomes" id="UP000527355"/>
    </source>
</evidence>
<proteinExistence type="predicted"/>
<keyword evidence="1" id="KW-0732">Signal</keyword>
<keyword evidence="3" id="KW-1185">Reference proteome</keyword>
<dbReference type="GO" id="GO:0140367">
    <property type="term" value="P:antibacterial innate immune response"/>
    <property type="evidence" value="ECO:0007669"/>
    <property type="project" value="TreeGrafter"/>
</dbReference>
<sequence>MRLHLSGLLFLLVISLPSGNGLIGNNGVEVRSCTVVGGKCFFGCKPGWKWMMYCFSVFSCCKELNLILKPPQAFEN</sequence>
<name>A0A7J7XFY7_MYOMY</name>
<dbReference type="VEuPathDB" id="HostDB:GeneID_118658503"/>
<dbReference type="GO" id="GO:0001530">
    <property type="term" value="F:lipopolysaccharide binding"/>
    <property type="evidence" value="ECO:0007669"/>
    <property type="project" value="TreeGrafter"/>
</dbReference>
<dbReference type="GO" id="GO:0061760">
    <property type="term" value="P:antifungal innate immune response"/>
    <property type="evidence" value="ECO:0007669"/>
    <property type="project" value="TreeGrafter"/>
</dbReference>
<comment type="caution">
    <text evidence="2">The sequence shown here is derived from an EMBL/GenBank/DDBJ whole genome shotgun (WGS) entry which is preliminary data.</text>
</comment>
<organism evidence="2 3">
    <name type="scientific">Myotis myotis</name>
    <name type="common">Greater mouse-eared bat</name>
    <name type="synonym">Vespertilio myotis</name>
    <dbReference type="NCBI Taxonomy" id="51298"/>
    <lineage>
        <taxon>Eukaryota</taxon>
        <taxon>Metazoa</taxon>
        <taxon>Chordata</taxon>
        <taxon>Craniata</taxon>
        <taxon>Vertebrata</taxon>
        <taxon>Euteleostomi</taxon>
        <taxon>Mammalia</taxon>
        <taxon>Eutheria</taxon>
        <taxon>Laurasiatheria</taxon>
        <taxon>Chiroptera</taxon>
        <taxon>Yangochiroptera</taxon>
        <taxon>Vespertilionidae</taxon>
        <taxon>Myotis</taxon>
    </lineage>
</organism>
<dbReference type="AlphaFoldDB" id="A0A7J7XFY7"/>
<feature type="chain" id="PRO_5029798919" evidence="1">
    <location>
        <begin position="22"/>
        <end position="76"/>
    </location>
</feature>
<dbReference type="PANTHER" id="PTHR39413:SF1">
    <property type="entry name" value="DEFENSIN BETA 136"/>
    <property type="match status" value="1"/>
</dbReference>
<dbReference type="Pfam" id="PF17333">
    <property type="entry name" value="DEFB136"/>
    <property type="match status" value="1"/>
</dbReference>
<accession>A0A7J7XFY7</accession>
<protein>
    <submittedName>
        <fullName evidence="2">Defensin beta 136</fullName>
    </submittedName>
</protein>
<dbReference type="InterPro" id="IPR035307">
    <property type="entry name" value="DEFB136/42"/>
</dbReference>
<evidence type="ECO:0000313" key="2">
    <source>
        <dbReference type="EMBL" id="KAF6348250.1"/>
    </source>
</evidence>
<gene>
    <name evidence="2" type="ORF">mMyoMyo1_003795</name>
</gene>
<feature type="signal peptide" evidence="1">
    <location>
        <begin position="1"/>
        <end position="21"/>
    </location>
</feature>
<reference evidence="2 3" key="1">
    <citation type="journal article" date="2020" name="Nature">
        <title>Six reference-quality genomes reveal evolution of bat adaptations.</title>
        <authorList>
            <person name="Jebb D."/>
            <person name="Huang Z."/>
            <person name="Pippel M."/>
            <person name="Hughes G.M."/>
            <person name="Lavrichenko K."/>
            <person name="Devanna P."/>
            <person name="Winkler S."/>
            <person name="Jermiin L.S."/>
            <person name="Skirmuntt E.C."/>
            <person name="Katzourakis A."/>
            <person name="Burkitt-Gray L."/>
            <person name="Ray D.A."/>
            <person name="Sullivan K.A.M."/>
            <person name="Roscito J.G."/>
            <person name="Kirilenko B.M."/>
            <person name="Davalos L.M."/>
            <person name="Corthals A.P."/>
            <person name="Power M.L."/>
            <person name="Jones G."/>
            <person name="Ransome R.D."/>
            <person name="Dechmann D.K.N."/>
            <person name="Locatelli A.G."/>
            <person name="Puechmaille S.J."/>
            <person name="Fedrigo O."/>
            <person name="Jarvis E.D."/>
            <person name="Hiller M."/>
            <person name="Vernes S.C."/>
            <person name="Myers E.W."/>
            <person name="Teeling E.C."/>
        </authorList>
    </citation>
    <scope>NUCLEOTIDE SEQUENCE [LARGE SCALE GENOMIC DNA]</scope>
    <source>
        <strain evidence="2">MMyoMyo1</strain>
        <tissue evidence="2">Flight muscle</tissue>
    </source>
</reference>
<dbReference type="PANTHER" id="PTHR39413">
    <property type="entry name" value="BETA-DEFENSIN 136"/>
    <property type="match status" value="1"/>
</dbReference>
<dbReference type="OrthoDB" id="9829371at2759"/>